<name>A0A060BUK2_9BACT</name>
<reference evidence="2" key="1">
    <citation type="journal article" date="2013" name="Environ. Microbiol.">
        <title>Seasonally variable intestinal metagenomes of the red palm weevil (Rhynchophorus ferrugineus).</title>
        <authorList>
            <person name="Jia S."/>
            <person name="Zhang X."/>
            <person name="Zhang G."/>
            <person name="Yin A."/>
            <person name="Zhang S."/>
            <person name="Li F."/>
            <person name="Wang L."/>
            <person name="Zhao D."/>
            <person name="Yun Q."/>
            <person name="Tala"/>
            <person name="Wang J."/>
            <person name="Sun G."/>
            <person name="Baabdullah M."/>
            <person name="Yu X."/>
            <person name="Hu S."/>
            <person name="Al-Mssallem I.S."/>
            <person name="Yu J."/>
        </authorList>
    </citation>
    <scope>NUCLEOTIDE SEQUENCE</scope>
</reference>
<dbReference type="Gene3D" id="2.60.40.1180">
    <property type="entry name" value="Golgi alpha-mannosidase II"/>
    <property type="match status" value="1"/>
</dbReference>
<dbReference type="InterPro" id="IPR025092">
    <property type="entry name" value="Glyco_hydro_66"/>
</dbReference>
<dbReference type="AlphaFoldDB" id="A0A060BUK2"/>
<dbReference type="EMBL" id="KF116946">
    <property type="protein sequence ID" value="AIA84196.1"/>
    <property type="molecule type" value="Genomic_DNA"/>
</dbReference>
<sequence length="139" mass="15486">SQFSFITAHENALFAPEMRSVGERLELVTVTSPQHRLIDDGAGGIWTALSRSDEATVVHLINLVGLDNARWRDAAPEPIPQEGIRLRLRVDDPSRVEQVLWATPDEGPGTFQPLEFSVGDGFVEAEVPRLAYWDLILVR</sequence>
<proteinExistence type="predicted"/>
<keyword evidence="1" id="KW-0732">Signal</keyword>
<dbReference type="Pfam" id="PF13199">
    <property type="entry name" value="Glyco_hydro_66"/>
    <property type="match status" value="1"/>
</dbReference>
<evidence type="ECO:0000256" key="1">
    <source>
        <dbReference type="ARBA" id="ARBA00022729"/>
    </source>
</evidence>
<feature type="non-terminal residue" evidence="2">
    <location>
        <position position="1"/>
    </location>
</feature>
<protein>
    <submittedName>
        <fullName evidence="2">CAZy families CBM35|GH66 protein</fullName>
    </submittedName>
</protein>
<accession>A0A060BUK2</accession>
<organism evidence="2">
    <name type="scientific">uncultured Anaeromyxobacter sp</name>
    <dbReference type="NCBI Taxonomy" id="293435"/>
    <lineage>
        <taxon>Bacteria</taxon>
        <taxon>Pseudomonadati</taxon>
        <taxon>Myxococcota</taxon>
        <taxon>Myxococcia</taxon>
        <taxon>Myxococcales</taxon>
        <taxon>Cystobacterineae</taxon>
        <taxon>Anaeromyxobacteraceae</taxon>
        <taxon>Anaeromyxobacter</taxon>
        <taxon>environmental samples</taxon>
    </lineage>
</organism>
<dbReference type="InterPro" id="IPR013780">
    <property type="entry name" value="Glyco_hydro_b"/>
</dbReference>
<evidence type="ECO:0000313" key="2">
    <source>
        <dbReference type="EMBL" id="AIA84196.1"/>
    </source>
</evidence>